<feature type="region of interest" description="Disordered" evidence="2">
    <location>
        <begin position="604"/>
        <end position="626"/>
    </location>
</feature>
<dbReference type="InterPro" id="IPR011043">
    <property type="entry name" value="Gal_Oxase/kelch_b-propeller"/>
</dbReference>
<dbReference type="PANTHER" id="PTHR32208:SF21">
    <property type="entry name" value="LOW QUALITY PROTEIN: ALDEHYDE OXIDASE GLOX-LIKE"/>
    <property type="match status" value="1"/>
</dbReference>
<dbReference type="InterPro" id="IPR009880">
    <property type="entry name" value="Glyoxal_oxidase_N"/>
</dbReference>
<dbReference type="InterPro" id="IPR013783">
    <property type="entry name" value="Ig-like_fold"/>
</dbReference>
<dbReference type="CDD" id="cd02851">
    <property type="entry name" value="E_set_GO_C"/>
    <property type="match status" value="1"/>
</dbReference>
<evidence type="ECO:0000259" key="5">
    <source>
        <dbReference type="Pfam" id="PF09118"/>
    </source>
</evidence>
<dbReference type="Proteomes" id="UP000289152">
    <property type="component" value="Unassembled WGS sequence"/>
</dbReference>
<dbReference type="SUPFAM" id="SSF81296">
    <property type="entry name" value="E set domains"/>
    <property type="match status" value="1"/>
</dbReference>
<dbReference type="STRING" id="5217.A0A4Q1BAE7"/>
<feature type="domain" description="Galactose oxidase-like Early set" evidence="5">
    <location>
        <begin position="475"/>
        <end position="581"/>
    </location>
</feature>
<dbReference type="SUPFAM" id="SSF50965">
    <property type="entry name" value="Galactose oxidase, central domain"/>
    <property type="match status" value="1"/>
</dbReference>
<dbReference type="Pfam" id="PF09118">
    <property type="entry name" value="GO-like_E_set"/>
    <property type="match status" value="1"/>
</dbReference>
<dbReference type="PANTHER" id="PTHR32208">
    <property type="entry name" value="SECRETED PROTEIN-RELATED"/>
    <property type="match status" value="1"/>
</dbReference>
<feature type="compositionally biased region" description="Low complexity" evidence="2">
    <location>
        <begin position="607"/>
        <end position="626"/>
    </location>
</feature>
<evidence type="ECO:0000313" key="6">
    <source>
        <dbReference type="EMBL" id="RXK34967.1"/>
    </source>
</evidence>
<evidence type="ECO:0000256" key="1">
    <source>
        <dbReference type="ARBA" id="ARBA00022729"/>
    </source>
</evidence>
<reference evidence="6 7" key="1">
    <citation type="submission" date="2016-06" db="EMBL/GenBank/DDBJ databases">
        <title>Evolution of pathogenesis and genome organization in the Tremellales.</title>
        <authorList>
            <person name="Cuomo C."/>
            <person name="Litvintseva A."/>
            <person name="Heitman J."/>
            <person name="Chen Y."/>
            <person name="Sun S."/>
            <person name="Springer D."/>
            <person name="Dromer F."/>
            <person name="Young S."/>
            <person name="Zeng Q."/>
            <person name="Chapman S."/>
            <person name="Gujja S."/>
            <person name="Saif S."/>
            <person name="Birren B."/>
        </authorList>
    </citation>
    <scope>NUCLEOTIDE SEQUENCE [LARGE SCALE GENOMIC DNA]</scope>
    <source>
        <strain evidence="6 7">ATCC 28783</strain>
    </source>
</reference>
<keyword evidence="1 3" id="KW-0732">Signal</keyword>
<comment type="caution">
    <text evidence="6">The sequence shown here is derived from an EMBL/GenBank/DDBJ whole genome shotgun (WGS) entry which is preliminary data.</text>
</comment>
<gene>
    <name evidence="6" type="ORF">M231_07781</name>
</gene>
<organism evidence="6 7">
    <name type="scientific">Tremella mesenterica</name>
    <name type="common">Jelly fungus</name>
    <dbReference type="NCBI Taxonomy" id="5217"/>
    <lineage>
        <taxon>Eukaryota</taxon>
        <taxon>Fungi</taxon>
        <taxon>Dikarya</taxon>
        <taxon>Basidiomycota</taxon>
        <taxon>Agaricomycotina</taxon>
        <taxon>Tremellomycetes</taxon>
        <taxon>Tremellales</taxon>
        <taxon>Tremellaceae</taxon>
        <taxon>Tremella</taxon>
    </lineage>
</organism>
<dbReference type="Pfam" id="PF07250">
    <property type="entry name" value="Glyoxal_oxid_N"/>
    <property type="match status" value="1"/>
</dbReference>
<name>A0A4Q1BAE7_TREME</name>
<evidence type="ECO:0000256" key="3">
    <source>
        <dbReference type="SAM" id="SignalP"/>
    </source>
</evidence>
<dbReference type="OrthoDB" id="2019572at2759"/>
<dbReference type="InParanoid" id="A0A4Q1BAE7"/>
<dbReference type="Gene3D" id="2.130.10.80">
    <property type="entry name" value="Galactose oxidase/kelch, beta-propeller"/>
    <property type="match status" value="1"/>
</dbReference>
<dbReference type="Gene3D" id="2.60.40.10">
    <property type="entry name" value="Immunoglobulins"/>
    <property type="match status" value="1"/>
</dbReference>
<sequence length="652" mass="70228">MRRIILASALPFAFTLAAHSPLRQERHRQLARANAPAGGFQDVGQSGVSAQMIFLGTENTIFILDKAENNEFSITTNGTTHPAWGARYDLRTNTPIAMEVTANTFCACGSYMADGRMAVFGGNQPVTFNGTAVNDKINNPSGSNPYMDLDGGAAVRVLNPCDGENCDWEQGGADLTMAAHRWYPTVEPMGDGSLCVMGGDHNGGYVSTFAQNEASYEFFPKQPSGAIPMDFLNRTVPINLFPLSWLMPNGQMFMQAAYETIMYDFDSKTEIPLPQMPYAVRVYPASAAAVMLPLTPANNYEPTILFCGGSSAPFNKSSDGGANFNVTAYAADDTCVRIRPMDEDPQYVDDDNLPEPRSMGSLVFLPDGKLWLGNGVGMGTAGYGNEGYSIGQSYGQDPVYTPVLYDPDAPLGSRFNRDGLSPSQHERMYHSTALLLPDGSIILAGSNPRADVSYEAWPTSYSVERWYPHWYNLPRPEPSGFPSSLTYGGEAWNLTYTPTNSSSDPNQSKVVVIRTGFATHGVNWGQKYLELNSTYTKDGSTGEVMMHVSQMPPNANLFQPGPVLIFLVVDGIPSVGSIIMVGSGQIETQPILPVAELPQSQVVIPDTSSTSNNSSDGSTSTGGLSASNAAGRSLTLPSVTLTIIPLLFALLR</sequence>
<feature type="signal peptide" evidence="3">
    <location>
        <begin position="1"/>
        <end position="17"/>
    </location>
</feature>
<evidence type="ECO:0000256" key="2">
    <source>
        <dbReference type="SAM" id="MobiDB-lite"/>
    </source>
</evidence>
<dbReference type="VEuPathDB" id="FungiDB:TREMEDRAFT_39940"/>
<evidence type="ECO:0000259" key="4">
    <source>
        <dbReference type="Pfam" id="PF07250"/>
    </source>
</evidence>
<dbReference type="InterPro" id="IPR015202">
    <property type="entry name" value="GO-like_E_set"/>
</dbReference>
<dbReference type="InterPro" id="IPR014756">
    <property type="entry name" value="Ig_E-set"/>
</dbReference>
<protein>
    <submittedName>
        <fullName evidence="6">Glyoxal oxidase</fullName>
    </submittedName>
</protein>
<accession>A0A4Q1BAE7</accession>
<evidence type="ECO:0000313" key="7">
    <source>
        <dbReference type="Proteomes" id="UP000289152"/>
    </source>
</evidence>
<proteinExistence type="predicted"/>
<dbReference type="AlphaFoldDB" id="A0A4Q1BAE7"/>
<keyword evidence="7" id="KW-1185">Reference proteome</keyword>
<dbReference type="InterPro" id="IPR037293">
    <property type="entry name" value="Gal_Oxidase_central_sf"/>
</dbReference>
<feature type="chain" id="PRO_5020631922" evidence="3">
    <location>
        <begin position="18"/>
        <end position="652"/>
    </location>
</feature>
<feature type="domain" description="Glyoxal oxidase N-terminal" evidence="4">
    <location>
        <begin position="149"/>
        <end position="469"/>
    </location>
</feature>
<dbReference type="EMBL" id="SDIL01000168">
    <property type="protein sequence ID" value="RXK34967.1"/>
    <property type="molecule type" value="Genomic_DNA"/>
</dbReference>